<dbReference type="InterPro" id="IPR040256">
    <property type="entry name" value="At4g02000-like"/>
</dbReference>
<sequence length="546" mass="62608">MPEPKPPVPAQFTIIGQILFYDMLLMNLLGWLTLMALPSLWIGMKLIFLCLDPPPHFLNHYQNFCLVGKIFGQPVSATVVQEKCLANWQGLQGTVTIERFGNLWFRIEFIQEEDLIYVLDNRPWFVKGRIFHLRKWTPSFSATFAKIDKLIVWVRLPFLPLHLWDPDTLQRIVQVIGRFIRVDEATAMGDHCIFARVCVEIDLRFPLKRVIVLHPENQDDEVARIRVSYEALFEICFNCGNFSHRFEVCPMRQADRHFILVDRLENEPAVFPPEMQQLEEVQNLISNDSLVIFPQPSYAYQAGNQFGEGNREEQDQSDQDTRTWSVVARQRGRGRGRNMYTRGGGRAIVGAKGVWTTAVAEPPGNPLPTRAPRNPSRIRIVNRQVNEDNIIVIPEDNSNDLVWPSSPLLSLSPLFSTDCLRQEFNPDNSNDFMLALPSTTFNLLDDSNSWDHLIKSMINNYHVPNQENLQDANEQGNLMVTGENDPTDDLPEDDLPEDNVLVVEGEHPMNFYEALDFQGIRKRSRNQIDSDDEMNNGSHSVNGPII</sequence>
<accession>A0AAW1VYK0</accession>
<evidence type="ECO:0000313" key="3">
    <source>
        <dbReference type="EMBL" id="KAK9912464.1"/>
    </source>
</evidence>
<dbReference type="InterPro" id="IPR025558">
    <property type="entry name" value="DUF4283"/>
</dbReference>
<proteinExistence type="predicted"/>
<dbReference type="PANTHER" id="PTHR31286:SF99">
    <property type="entry name" value="DUF4283 DOMAIN-CONTAINING PROTEIN"/>
    <property type="match status" value="1"/>
</dbReference>
<feature type="compositionally biased region" description="Polar residues" evidence="1">
    <location>
        <begin position="535"/>
        <end position="546"/>
    </location>
</feature>
<reference evidence="3 4" key="1">
    <citation type="journal article" date="2023" name="G3 (Bethesda)">
        <title>A chromosome-length genome assembly and annotation of blackberry (Rubus argutus, cv. 'Hillquist').</title>
        <authorList>
            <person name="Bruna T."/>
            <person name="Aryal R."/>
            <person name="Dudchenko O."/>
            <person name="Sargent D.J."/>
            <person name="Mead D."/>
            <person name="Buti M."/>
            <person name="Cavallini A."/>
            <person name="Hytonen T."/>
            <person name="Andres J."/>
            <person name="Pham M."/>
            <person name="Weisz D."/>
            <person name="Mascagni F."/>
            <person name="Usai G."/>
            <person name="Natali L."/>
            <person name="Bassil N."/>
            <person name="Fernandez G.E."/>
            <person name="Lomsadze A."/>
            <person name="Armour M."/>
            <person name="Olukolu B."/>
            <person name="Poorten T."/>
            <person name="Britton C."/>
            <person name="Davik J."/>
            <person name="Ashrafi H."/>
            <person name="Aiden E.L."/>
            <person name="Borodovsky M."/>
            <person name="Worthington M."/>
        </authorList>
    </citation>
    <scope>NUCLEOTIDE SEQUENCE [LARGE SCALE GENOMIC DNA]</scope>
    <source>
        <strain evidence="3">PI 553951</strain>
    </source>
</reference>
<keyword evidence="4" id="KW-1185">Reference proteome</keyword>
<evidence type="ECO:0000259" key="2">
    <source>
        <dbReference type="Pfam" id="PF14111"/>
    </source>
</evidence>
<evidence type="ECO:0000313" key="4">
    <source>
        <dbReference type="Proteomes" id="UP001457282"/>
    </source>
</evidence>
<dbReference type="Proteomes" id="UP001457282">
    <property type="component" value="Unassembled WGS sequence"/>
</dbReference>
<protein>
    <recommendedName>
        <fullName evidence="2">DUF4283 domain-containing protein</fullName>
    </recommendedName>
</protein>
<organism evidence="3 4">
    <name type="scientific">Rubus argutus</name>
    <name type="common">Southern blackberry</name>
    <dbReference type="NCBI Taxonomy" id="59490"/>
    <lineage>
        <taxon>Eukaryota</taxon>
        <taxon>Viridiplantae</taxon>
        <taxon>Streptophyta</taxon>
        <taxon>Embryophyta</taxon>
        <taxon>Tracheophyta</taxon>
        <taxon>Spermatophyta</taxon>
        <taxon>Magnoliopsida</taxon>
        <taxon>eudicotyledons</taxon>
        <taxon>Gunneridae</taxon>
        <taxon>Pentapetalae</taxon>
        <taxon>rosids</taxon>
        <taxon>fabids</taxon>
        <taxon>Rosales</taxon>
        <taxon>Rosaceae</taxon>
        <taxon>Rosoideae</taxon>
        <taxon>Rosoideae incertae sedis</taxon>
        <taxon>Rubus</taxon>
    </lineage>
</organism>
<dbReference type="PANTHER" id="PTHR31286">
    <property type="entry name" value="GLYCINE-RICH CELL WALL STRUCTURAL PROTEIN 1.8-LIKE"/>
    <property type="match status" value="1"/>
</dbReference>
<evidence type="ECO:0000256" key="1">
    <source>
        <dbReference type="SAM" id="MobiDB-lite"/>
    </source>
</evidence>
<dbReference type="EMBL" id="JBEDUW010000007">
    <property type="protein sequence ID" value="KAK9912464.1"/>
    <property type="molecule type" value="Genomic_DNA"/>
</dbReference>
<gene>
    <name evidence="3" type="ORF">M0R45_036326</name>
</gene>
<dbReference type="Pfam" id="PF14111">
    <property type="entry name" value="DUF4283"/>
    <property type="match status" value="1"/>
</dbReference>
<dbReference type="AlphaFoldDB" id="A0AAW1VYK0"/>
<feature type="region of interest" description="Disordered" evidence="1">
    <location>
        <begin position="526"/>
        <end position="546"/>
    </location>
</feature>
<feature type="domain" description="DUF4283" evidence="2">
    <location>
        <begin position="63"/>
        <end position="142"/>
    </location>
</feature>
<name>A0AAW1VYK0_RUBAR</name>
<comment type="caution">
    <text evidence="3">The sequence shown here is derived from an EMBL/GenBank/DDBJ whole genome shotgun (WGS) entry which is preliminary data.</text>
</comment>